<organism evidence="6 7">
    <name type="scientific">Limnoglobus roseus</name>
    <dbReference type="NCBI Taxonomy" id="2598579"/>
    <lineage>
        <taxon>Bacteria</taxon>
        <taxon>Pseudomonadati</taxon>
        <taxon>Planctomycetota</taxon>
        <taxon>Planctomycetia</taxon>
        <taxon>Gemmatales</taxon>
        <taxon>Gemmataceae</taxon>
        <taxon>Limnoglobus</taxon>
    </lineage>
</organism>
<keyword evidence="1 4" id="KW-0349">Heme</keyword>
<dbReference type="GO" id="GO:0009055">
    <property type="term" value="F:electron transfer activity"/>
    <property type="evidence" value="ECO:0007669"/>
    <property type="project" value="InterPro"/>
</dbReference>
<evidence type="ECO:0000256" key="1">
    <source>
        <dbReference type="ARBA" id="ARBA00022617"/>
    </source>
</evidence>
<dbReference type="SUPFAM" id="SSF46626">
    <property type="entry name" value="Cytochrome c"/>
    <property type="match status" value="1"/>
</dbReference>
<evidence type="ECO:0000256" key="4">
    <source>
        <dbReference type="PROSITE-ProRule" id="PRU00433"/>
    </source>
</evidence>
<dbReference type="PANTHER" id="PTHR30600:SF13">
    <property type="entry name" value="METHYLAMINE UTILIZATION PROTEIN"/>
    <property type="match status" value="1"/>
</dbReference>
<keyword evidence="2 4" id="KW-0479">Metal-binding</keyword>
<evidence type="ECO:0000313" key="7">
    <source>
        <dbReference type="Proteomes" id="UP000324974"/>
    </source>
</evidence>
<dbReference type="InterPro" id="IPR036280">
    <property type="entry name" value="Multihaem_cyt_sf"/>
</dbReference>
<sequence>MRYSSLPRRYWVAGIAAAVGLLAVATAAEESLPALIQRLQEEKPKFATRQQAMLADRYDLADRPAKDVTMSRGKPTQGGVRVKLPADMTWDKLAAMTPADVKEKGLWPAGFLPLPHPHHEAGGMIFPKFLIDETKKQTDRDLTRFDLDFDLPDHLLPEFPAAIYLTTRPDLGDVSKGKLVTLANFNELFKDALNPKQLEGLRLLVTPFPQQQFNATEDRRSAKAHQGVACFDCHANGHTNASTHTVGDIRPNEHRHRIDTPSLRGVNVQRLFGSQRALKTIEDFTEFEQRAAYFDGIPADAAKKGTNVLERGSQVHFMAEFQALLDFPPAPKLNVFGKLDKSKATEAELRGQEVFFGKGQCATCHVPPYYTDNLMHNLKVERFFKEVTVNGRKASADGPIKTFPLRGIKDSPPYLHDDRLLTLEDTVEFFNLVLELKLSAQEKDDLVAFMRAL</sequence>
<reference evidence="7" key="1">
    <citation type="submission" date="2019-08" db="EMBL/GenBank/DDBJ databases">
        <title>Limnoglobus roseus gen. nov., sp. nov., a novel freshwater planctomycete with a giant genome from the family Gemmataceae.</title>
        <authorList>
            <person name="Kulichevskaya I.S."/>
            <person name="Naumoff D.G."/>
            <person name="Miroshnikov K."/>
            <person name="Ivanova A."/>
            <person name="Philippov D.A."/>
            <person name="Hakobyan A."/>
            <person name="Rijpstra I.C."/>
            <person name="Sinninghe Damste J.S."/>
            <person name="Liesack W."/>
            <person name="Dedysh S.N."/>
        </authorList>
    </citation>
    <scope>NUCLEOTIDE SEQUENCE [LARGE SCALE GENOMIC DNA]</scope>
    <source>
        <strain evidence="7">PX52</strain>
    </source>
</reference>
<dbReference type="SUPFAM" id="SSF48695">
    <property type="entry name" value="Multiheme cytochromes"/>
    <property type="match status" value="1"/>
</dbReference>
<gene>
    <name evidence="6" type="ORF">PX52LOC_05418</name>
</gene>
<evidence type="ECO:0000256" key="3">
    <source>
        <dbReference type="ARBA" id="ARBA00023004"/>
    </source>
</evidence>
<accession>A0A5C1AMG5</accession>
<dbReference type="KEGG" id="lrs:PX52LOC_05418"/>
<feature type="domain" description="Cytochrome c" evidence="5">
    <location>
        <begin position="346"/>
        <end position="453"/>
    </location>
</feature>
<dbReference type="InterPro" id="IPR036909">
    <property type="entry name" value="Cyt_c-like_dom_sf"/>
</dbReference>
<protein>
    <submittedName>
        <fullName evidence="6">Cytochrome B6</fullName>
    </submittedName>
</protein>
<evidence type="ECO:0000313" key="6">
    <source>
        <dbReference type="EMBL" id="QEL18394.1"/>
    </source>
</evidence>
<evidence type="ECO:0000256" key="2">
    <source>
        <dbReference type="ARBA" id="ARBA00022723"/>
    </source>
</evidence>
<dbReference type="PROSITE" id="PS51007">
    <property type="entry name" value="CYTC"/>
    <property type="match status" value="1"/>
</dbReference>
<proteinExistence type="predicted"/>
<dbReference type="GO" id="GO:0004130">
    <property type="term" value="F:cytochrome-c peroxidase activity"/>
    <property type="evidence" value="ECO:0007669"/>
    <property type="project" value="TreeGrafter"/>
</dbReference>
<keyword evidence="3 4" id="KW-0408">Iron</keyword>
<dbReference type="EMBL" id="CP042425">
    <property type="protein sequence ID" value="QEL18394.1"/>
    <property type="molecule type" value="Genomic_DNA"/>
</dbReference>
<dbReference type="RefSeq" id="WP_168219216.1">
    <property type="nucleotide sequence ID" value="NZ_CP042425.1"/>
</dbReference>
<dbReference type="GO" id="GO:0046872">
    <property type="term" value="F:metal ion binding"/>
    <property type="evidence" value="ECO:0007669"/>
    <property type="project" value="UniProtKB-KW"/>
</dbReference>
<evidence type="ECO:0000259" key="5">
    <source>
        <dbReference type="PROSITE" id="PS51007"/>
    </source>
</evidence>
<dbReference type="Gene3D" id="1.10.760.10">
    <property type="entry name" value="Cytochrome c-like domain"/>
    <property type="match status" value="1"/>
</dbReference>
<dbReference type="PANTHER" id="PTHR30600">
    <property type="entry name" value="CYTOCHROME C PEROXIDASE-RELATED"/>
    <property type="match status" value="1"/>
</dbReference>
<dbReference type="Proteomes" id="UP000324974">
    <property type="component" value="Chromosome"/>
</dbReference>
<dbReference type="AlphaFoldDB" id="A0A5C1AMG5"/>
<dbReference type="GO" id="GO:0020037">
    <property type="term" value="F:heme binding"/>
    <property type="evidence" value="ECO:0007669"/>
    <property type="project" value="InterPro"/>
</dbReference>
<keyword evidence="7" id="KW-1185">Reference proteome</keyword>
<dbReference type="InterPro" id="IPR009056">
    <property type="entry name" value="Cyt_c-like_dom"/>
</dbReference>
<name>A0A5C1AMG5_9BACT</name>
<dbReference type="InterPro" id="IPR051395">
    <property type="entry name" value="Cytochrome_c_Peroxidase/MauG"/>
</dbReference>